<evidence type="ECO:0000313" key="5">
    <source>
        <dbReference type="Proteomes" id="UP000680348"/>
    </source>
</evidence>
<dbReference type="AlphaFoldDB" id="A0A942E6P6"/>
<dbReference type="InterPro" id="IPR023346">
    <property type="entry name" value="Lysozyme-like_dom_sf"/>
</dbReference>
<feature type="domain" description="Transglycosylase SLT" evidence="3">
    <location>
        <begin position="11"/>
        <end position="113"/>
    </location>
</feature>
<evidence type="ECO:0000313" key="4">
    <source>
        <dbReference type="EMBL" id="MBS3651911.1"/>
    </source>
</evidence>
<dbReference type="Pfam" id="PF01464">
    <property type="entry name" value="SLT"/>
    <property type="match status" value="1"/>
</dbReference>
<organism evidence="4 5">
    <name type="scientific">Pseudaminobacter soli</name>
    <name type="common">ex Zhang et al. 2022</name>
    <dbReference type="NCBI Taxonomy" id="2831468"/>
    <lineage>
        <taxon>Bacteria</taxon>
        <taxon>Pseudomonadati</taxon>
        <taxon>Pseudomonadota</taxon>
        <taxon>Alphaproteobacteria</taxon>
        <taxon>Hyphomicrobiales</taxon>
        <taxon>Phyllobacteriaceae</taxon>
        <taxon>Pseudaminobacter</taxon>
    </lineage>
</organism>
<gene>
    <name evidence="4" type="ORF">KEU06_25215</name>
</gene>
<dbReference type="SUPFAM" id="SSF53955">
    <property type="entry name" value="Lysozyme-like"/>
    <property type="match status" value="1"/>
</dbReference>
<evidence type="ECO:0000256" key="2">
    <source>
        <dbReference type="SAM" id="MobiDB-lite"/>
    </source>
</evidence>
<dbReference type="InterPro" id="IPR008258">
    <property type="entry name" value="Transglycosylase_SLT_dom_1"/>
</dbReference>
<dbReference type="CDD" id="cd16892">
    <property type="entry name" value="LT_VirB1-like"/>
    <property type="match status" value="1"/>
</dbReference>
<sequence>MPVAFLDLAQNCAPQIATETIAAVVSIESGFQPFAIRINTDHPLAAQPKTRAEAIETATILIAEGHDIDLGLGGINSGNLGRLGLSVSDTFDLCLNIKAIAALLEGYYKIALQGGATRAQAEAVMLRSYFGNGDASVGQMVGYDKKVLSERERLSSQLGSIEIGETQAQALPARERAGESSAATVDSGPVEKSQQRSQASVPRWDVYNVGRQSSVLVFSNEQKE</sequence>
<protein>
    <submittedName>
        <fullName evidence="4">Lytic transglycosylase domain-containing protein</fullName>
    </submittedName>
</protein>
<comment type="caution">
    <text evidence="4">The sequence shown here is derived from an EMBL/GenBank/DDBJ whole genome shotgun (WGS) entry which is preliminary data.</text>
</comment>
<feature type="region of interest" description="Disordered" evidence="2">
    <location>
        <begin position="172"/>
        <end position="203"/>
    </location>
</feature>
<dbReference type="RefSeq" id="WP_188257464.1">
    <property type="nucleotide sequence ID" value="NZ_JABVCF010000017.1"/>
</dbReference>
<evidence type="ECO:0000256" key="1">
    <source>
        <dbReference type="ARBA" id="ARBA00009387"/>
    </source>
</evidence>
<dbReference type="Proteomes" id="UP000680348">
    <property type="component" value="Unassembled WGS sequence"/>
</dbReference>
<accession>A0A942E6P6</accession>
<name>A0A942E6P6_9HYPH</name>
<reference evidence="4" key="1">
    <citation type="submission" date="2021-04" db="EMBL/GenBank/DDBJ databases">
        <title>Pseudaminobacter soli sp. nov., isolated from paddy soil contaminated by heavy metals.</title>
        <authorList>
            <person name="Zhang K."/>
        </authorList>
    </citation>
    <scope>NUCLEOTIDE SEQUENCE</scope>
    <source>
        <strain evidence="4">19-2017</strain>
    </source>
</reference>
<evidence type="ECO:0000259" key="3">
    <source>
        <dbReference type="Pfam" id="PF01464"/>
    </source>
</evidence>
<keyword evidence="5" id="KW-1185">Reference proteome</keyword>
<dbReference type="EMBL" id="JAGWCR010000017">
    <property type="protein sequence ID" value="MBS3651911.1"/>
    <property type="molecule type" value="Genomic_DNA"/>
</dbReference>
<proteinExistence type="inferred from homology"/>
<comment type="similarity">
    <text evidence="1">Belongs to the virb1 family.</text>
</comment>